<comment type="caution">
    <text evidence="3">The sequence shown here is derived from an EMBL/GenBank/DDBJ whole genome shotgun (WGS) entry which is preliminary data.</text>
</comment>
<keyword evidence="4" id="KW-1185">Reference proteome</keyword>
<dbReference type="AlphaFoldDB" id="A0ABD5WXR5"/>
<dbReference type="Pfam" id="PF12802">
    <property type="entry name" value="MarR_2"/>
    <property type="match status" value="1"/>
</dbReference>
<protein>
    <submittedName>
        <fullName evidence="3">MarR family transcriptional regulator</fullName>
    </submittedName>
</protein>
<feature type="domain" description="HTH arsR-type" evidence="1">
    <location>
        <begin position="12"/>
        <end position="89"/>
    </location>
</feature>
<dbReference type="InterPro" id="IPR036390">
    <property type="entry name" value="WH_DNA-bd_sf"/>
</dbReference>
<accession>A0ABD5WXR5</accession>
<dbReference type="InterPro" id="IPR012015">
    <property type="entry name" value="UCP_HTH_arc"/>
</dbReference>
<dbReference type="GO" id="GO:0006355">
    <property type="term" value="P:regulation of DNA-templated transcription"/>
    <property type="evidence" value="ECO:0007669"/>
    <property type="project" value="UniProtKB-ARBA"/>
</dbReference>
<organism evidence="3 4">
    <name type="scientific">Halobaculum marinum</name>
    <dbReference type="NCBI Taxonomy" id="3031996"/>
    <lineage>
        <taxon>Archaea</taxon>
        <taxon>Methanobacteriati</taxon>
        <taxon>Methanobacteriota</taxon>
        <taxon>Stenosarchaea group</taxon>
        <taxon>Halobacteria</taxon>
        <taxon>Halobacteriales</taxon>
        <taxon>Haloferacaceae</taxon>
        <taxon>Halobaculum</taxon>
    </lineage>
</organism>
<dbReference type="InterPro" id="IPR001845">
    <property type="entry name" value="HTH_ArsR_DNA-bd_dom"/>
</dbReference>
<dbReference type="InterPro" id="IPR000835">
    <property type="entry name" value="HTH_MarR-typ"/>
</dbReference>
<evidence type="ECO:0000259" key="1">
    <source>
        <dbReference type="SMART" id="SM00418"/>
    </source>
</evidence>
<dbReference type="PANTHER" id="PTHR43704:SF2">
    <property type="entry name" value="HTH CRP-TYPE DOMAIN-CONTAINING PROTEIN"/>
    <property type="match status" value="1"/>
</dbReference>
<dbReference type="GeneID" id="79270992"/>
<dbReference type="CDD" id="cd00092">
    <property type="entry name" value="HTH_CRP"/>
    <property type="match status" value="1"/>
</dbReference>
<dbReference type="Pfam" id="PF25211">
    <property type="entry name" value="DUF7839"/>
    <property type="match status" value="1"/>
</dbReference>
<reference evidence="3 4" key="1">
    <citation type="journal article" date="2019" name="Int. J. Syst. Evol. Microbiol.">
        <title>The Global Catalogue of Microorganisms (GCM) 10K type strain sequencing project: providing services to taxonomists for standard genome sequencing and annotation.</title>
        <authorList>
            <consortium name="The Broad Institute Genomics Platform"/>
            <consortium name="The Broad Institute Genome Sequencing Center for Infectious Disease"/>
            <person name="Wu L."/>
            <person name="Ma J."/>
        </authorList>
    </citation>
    <scope>NUCLEOTIDE SEQUENCE [LARGE SCALE GENOMIC DNA]</scope>
    <source>
        <strain evidence="3 4">DT55</strain>
    </source>
</reference>
<proteinExistence type="predicted"/>
<dbReference type="PIRSF" id="PIRSF004955">
    <property type="entry name" value="HTH_arch"/>
    <property type="match status" value="1"/>
</dbReference>
<name>A0ABD5WXR5_9EURY</name>
<dbReference type="InterPro" id="IPR057161">
    <property type="entry name" value="DUF7839"/>
</dbReference>
<dbReference type="Proteomes" id="UP001596388">
    <property type="component" value="Unassembled WGS sequence"/>
</dbReference>
<dbReference type="InterPro" id="IPR012318">
    <property type="entry name" value="HTH_CRP"/>
</dbReference>
<evidence type="ECO:0000313" key="3">
    <source>
        <dbReference type="EMBL" id="MFC7098086.1"/>
    </source>
</evidence>
<dbReference type="Gene3D" id="1.10.10.10">
    <property type="entry name" value="Winged helix-like DNA-binding domain superfamily/Winged helix DNA-binding domain"/>
    <property type="match status" value="1"/>
</dbReference>
<dbReference type="SMART" id="SM00419">
    <property type="entry name" value="HTH_CRP"/>
    <property type="match status" value="1"/>
</dbReference>
<dbReference type="EMBL" id="JBHTAG010000003">
    <property type="protein sequence ID" value="MFC7098086.1"/>
    <property type="molecule type" value="Genomic_DNA"/>
</dbReference>
<dbReference type="SUPFAM" id="SSF46785">
    <property type="entry name" value="Winged helix' DNA-binding domain"/>
    <property type="match status" value="1"/>
</dbReference>
<gene>
    <name evidence="3" type="ORF">ACFQKD_12315</name>
</gene>
<dbReference type="PANTHER" id="PTHR43704">
    <property type="entry name" value="BSR5907 PROTEIN"/>
    <property type="match status" value="1"/>
</dbReference>
<feature type="domain" description="HTH crp-type" evidence="2">
    <location>
        <begin position="28"/>
        <end position="77"/>
    </location>
</feature>
<evidence type="ECO:0000259" key="2">
    <source>
        <dbReference type="SMART" id="SM00419"/>
    </source>
</evidence>
<evidence type="ECO:0000313" key="4">
    <source>
        <dbReference type="Proteomes" id="UP001596388"/>
    </source>
</evidence>
<dbReference type="RefSeq" id="WP_276237418.1">
    <property type="nucleotide sequence ID" value="NZ_CP119989.1"/>
</dbReference>
<sequence>MSDDATDGDDLGVLRHKREATRYRILVEIAERQPAVSQREIADAIGVTAQAVSEHLGDLAEGGLVDREGRGRYRVTKEGVDRLISQTDELREYLDHVTGDVLGDVEVETALADGAVAEGDRVALSMREGVLHAAAVDGDAADATGGAATAVAVTGAADGADVGVTEFDGVVDYDLGAVTAVVVPAVRDGGSASVDAERLREAAKAADLVVAAGTEALAAVRRIGREPDLRFGTVDAVREAAMRGQNVLLVVVAGELSAHTEPLRETAVAVDVLQATANR</sequence>
<dbReference type="InterPro" id="IPR036388">
    <property type="entry name" value="WH-like_DNA-bd_sf"/>
</dbReference>
<dbReference type="SMART" id="SM00418">
    <property type="entry name" value="HTH_ARSR"/>
    <property type="match status" value="1"/>
</dbReference>